<name>A0A450TAF2_9GAMM</name>
<dbReference type="EMBL" id="CAADEW010000153">
    <property type="protein sequence ID" value="VFJ63662.1"/>
    <property type="molecule type" value="Genomic_DNA"/>
</dbReference>
<sequence length="64" mass="7624">MKINNPNEYENIIWIVSSPRSGSTWLFEMLNYHGKYHQSFEPYHCHTKEANLIEPGKYVHVSEK</sequence>
<proteinExistence type="predicted"/>
<evidence type="ECO:0000313" key="1">
    <source>
        <dbReference type="EMBL" id="VFJ63662.1"/>
    </source>
</evidence>
<evidence type="ECO:0008006" key="2">
    <source>
        <dbReference type="Google" id="ProtNLM"/>
    </source>
</evidence>
<dbReference type="AlphaFoldDB" id="A0A450TAF2"/>
<protein>
    <recommendedName>
        <fullName evidence="2">Sulfotransferase domain-containing protein</fullName>
    </recommendedName>
</protein>
<dbReference type="SUPFAM" id="SSF52540">
    <property type="entry name" value="P-loop containing nucleoside triphosphate hydrolases"/>
    <property type="match status" value="1"/>
</dbReference>
<organism evidence="1">
    <name type="scientific">Candidatus Kentrum sp. FW</name>
    <dbReference type="NCBI Taxonomy" id="2126338"/>
    <lineage>
        <taxon>Bacteria</taxon>
        <taxon>Pseudomonadati</taxon>
        <taxon>Pseudomonadota</taxon>
        <taxon>Gammaproteobacteria</taxon>
        <taxon>Candidatus Kentrum</taxon>
    </lineage>
</organism>
<gene>
    <name evidence="1" type="ORF">BECKFW1821A_GA0114235_11535</name>
</gene>
<reference evidence="1" key="1">
    <citation type="submission" date="2019-02" db="EMBL/GenBank/DDBJ databases">
        <authorList>
            <person name="Gruber-Vodicka R. H."/>
            <person name="Seah K. B. B."/>
        </authorList>
    </citation>
    <scope>NUCLEOTIDE SEQUENCE</scope>
    <source>
        <strain evidence="1">BECK_BZ15</strain>
    </source>
</reference>
<accession>A0A450TAF2</accession>
<dbReference type="Gene3D" id="3.40.50.300">
    <property type="entry name" value="P-loop containing nucleotide triphosphate hydrolases"/>
    <property type="match status" value="1"/>
</dbReference>
<dbReference type="InterPro" id="IPR027417">
    <property type="entry name" value="P-loop_NTPase"/>
</dbReference>